<gene>
    <name evidence="1" type="ORF">GQR93_07085</name>
</gene>
<name>A0A6G9Q4E1_LENHI</name>
<dbReference type="AlphaFoldDB" id="A0A6G9Q4E1"/>
<evidence type="ECO:0000313" key="1">
    <source>
        <dbReference type="EMBL" id="QHB51965.1"/>
    </source>
</evidence>
<organism evidence="1 2">
    <name type="scientific">Lentilactobacillus hilgardii</name>
    <name type="common">Lactobacillus hilgardii</name>
    <dbReference type="NCBI Taxonomy" id="1588"/>
    <lineage>
        <taxon>Bacteria</taxon>
        <taxon>Bacillati</taxon>
        <taxon>Bacillota</taxon>
        <taxon>Bacilli</taxon>
        <taxon>Lactobacillales</taxon>
        <taxon>Lactobacillaceae</taxon>
        <taxon>Lentilactobacillus</taxon>
    </lineage>
</organism>
<dbReference type="Proteomes" id="UP000465035">
    <property type="component" value="Chromosome"/>
</dbReference>
<dbReference type="EMBL" id="CP047121">
    <property type="protein sequence ID" value="QHB51965.1"/>
    <property type="molecule type" value="Genomic_DNA"/>
</dbReference>
<protein>
    <submittedName>
        <fullName evidence="1">Uncharacterized protein</fullName>
    </submittedName>
</protein>
<proteinExistence type="predicted"/>
<dbReference type="RefSeq" id="WP_003553761.1">
    <property type="nucleotide sequence ID" value="NZ_CABKOL010000102.1"/>
</dbReference>
<evidence type="ECO:0000313" key="2">
    <source>
        <dbReference type="Proteomes" id="UP000465035"/>
    </source>
</evidence>
<sequence>MLTLNINANLGNQEVVLSDNSYGQLSGIRVFGSPTGGSQVIQWTFTSTGHKHEGFVFAGNLTEGLVIDSITGKDQYKIHFVIE</sequence>
<accession>A0A6G9Q4E1</accession>
<dbReference type="GeneID" id="69058121"/>
<reference evidence="1 2" key="1">
    <citation type="submission" date="2019-12" db="EMBL/GenBank/DDBJ databases">
        <title>Lactobacillus hilgardii FLUB.</title>
        <authorList>
            <person name="Gustaw K."/>
        </authorList>
    </citation>
    <scope>NUCLEOTIDE SEQUENCE [LARGE SCALE GENOMIC DNA]</scope>
    <source>
        <strain evidence="1 2">FLUB</strain>
    </source>
</reference>